<reference evidence="1" key="1">
    <citation type="journal article" date="2023" name="Mol. Phylogenet. Evol.">
        <title>Genome-scale phylogeny and comparative genomics of the fungal order Sordariales.</title>
        <authorList>
            <person name="Hensen N."/>
            <person name="Bonometti L."/>
            <person name="Westerberg I."/>
            <person name="Brannstrom I.O."/>
            <person name="Guillou S."/>
            <person name="Cros-Aarteil S."/>
            <person name="Calhoun S."/>
            <person name="Haridas S."/>
            <person name="Kuo A."/>
            <person name="Mondo S."/>
            <person name="Pangilinan J."/>
            <person name="Riley R."/>
            <person name="LaButti K."/>
            <person name="Andreopoulos B."/>
            <person name="Lipzen A."/>
            <person name="Chen C."/>
            <person name="Yan M."/>
            <person name="Daum C."/>
            <person name="Ng V."/>
            <person name="Clum A."/>
            <person name="Steindorff A."/>
            <person name="Ohm R.A."/>
            <person name="Martin F."/>
            <person name="Silar P."/>
            <person name="Natvig D.O."/>
            <person name="Lalanne C."/>
            <person name="Gautier V."/>
            <person name="Ament-Velasquez S.L."/>
            <person name="Kruys A."/>
            <person name="Hutchinson M.I."/>
            <person name="Powell A.J."/>
            <person name="Barry K."/>
            <person name="Miller A.N."/>
            <person name="Grigoriev I.V."/>
            <person name="Debuchy R."/>
            <person name="Gladieux P."/>
            <person name="Hiltunen Thoren M."/>
            <person name="Johannesson H."/>
        </authorList>
    </citation>
    <scope>NUCLEOTIDE SEQUENCE</scope>
    <source>
        <strain evidence="1">CBS 314.62</strain>
    </source>
</reference>
<accession>A0AAE0XH12</accession>
<reference evidence="1" key="2">
    <citation type="submission" date="2023-06" db="EMBL/GenBank/DDBJ databases">
        <authorList>
            <consortium name="Lawrence Berkeley National Laboratory"/>
            <person name="Haridas S."/>
            <person name="Hensen N."/>
            <person name="Bonometti L."/>
            <person name="Westerberg I."/>
            <person name="Brannstrom I.O."/>
            <person name="Guillou S."/>
            <person name="Cros-Aarteil S."/>
            <person name="Calhoun S."/>
            <person name="Kuo A."/>
            <person name="Mondo S."/>
            <person name="Pangilinan J."/>
            <person name="Riley R."/>
            <person name="Labutti K."/>
            <person name="Andreopoulos B."/>
            <person name="Lipzen A."/>
            <person name="Chen C."/>
            <person name="Yanf M."/>
            <person name="Daum C."/>
            <person name="Ng V."/>
            <person name="Clum A."/>
            <person name="Steindorff A."/>
            <person name="Ohm R."/>
            <person name="Martin F."/>
            <person name="Silar P."/>
            <person name="Natvig D."/>
            <person name="Lalanne C."/>
            <person name="Gautier V."/>
            <person name="Ament-Velasquez S.L."/>
            <person name="Kruys A."/>
            <person name="Hutchinson M.I."/>
            <person name="Powell A.J."/>
            <person name="Barry K."/>
            <person name="Miller A.N."/>
            <person name="Grigoriev I.V."/>
            <person name="Debuchy R."/>
            <person name="Gladieux P."/>
            <person name="Thoren M.H."/>
            <person name="Johannesson H."/>
        </authorList>
    </citation>
    <scope>NUCLEOTIDE SEQUENCE</scope>
    <source>
        <strain evidence="1">CBS 314.62</strain>
    </source>
</reference>
<evidence type="ECO:0000313" key="2">
    <source>
        <dbReference type="Proteomes" id="UP001270362"/>
    </source>
</evidence>
<gene>
    <name evidence="1" type="ORF">B0T22DRAFT_38348</name>
</gene>
<sequence length="135" mass="14348">MSRLSPVQKLLACRLVAGSAAVLSGAVRCGAVASSWVVLAKVVQSDSNFSASVRQYIDRHRKHRQLRQTKTRLAAICGHGDISWSCIATEDAEASKQASRRVTGRLLLDAVLASCLSISACLSVEVVSKIDGQAP</sequence>
<dbReference type="EMBL" id="JAULSO010000001">
    <property type="protein sequence ID" value="KAK3693313.1"/>
    <property type="molecule type" value="Genomic_DNA"/>
</dbReference>
<evidence type="ECO:0000313" key="1">
    <source>
        <dbReference type="EMBL" id="KAK3693313.1"/>
    </source>
</evidence>
<organism evidence="1 2">
    <name type="scientific">Podospora appendiculata</name>
    <dbReference type="NCBI Taxonomy" id="314037"/>
    <lineage>
        <taxon>Eukaryota</taxon>
        <taxon>Fungi</taxon>
        <taxon>Dikarya</taxon>
        <taxon>Ascomycota</taxon>
        <taxon>Pezizomycotina</taxon>
        <taxon>Sordariomycetes</taxon>
        <taxon>Sordariomycetidae</taxon>
        <taxon>Sordariales</taxon>
        <taxon>Podosporaceae</taxon>
        <taxon>Podospora</taxon>
    </lineage>
</organism>
<proteinExistence type="predicted"/>
<name>A0AAE0XH12_9PEZI</name>
<protein>
    <submittedName>
        <fullName evidence="1">Uncharacterized protein</fullName>
    </submittedName>
</protein>
<dbReference type="Proteomes" id="UP001270362">
    <property type="component" value="Unassembled WGS sequence"/>
</dbReference>
<dbReference type="AlphaFoldDB" id="A0AAE0XH12"/>
<keyword evidence="2" id="KW-1185">Reference proteome</keyword>
<comment type="caution">
    <text evidence="1">The sequence shown here is derived from an EMBL/GenBank/DDBJ whole genome shotgun (WGS) entry which is preliminary data.</text>
</comment>